<dbReference type="InParanoid" id="S8FMI3"/>
<name>S8FMI3_FOMSC</name>
<keyword evidence="2" id="KW-1185">Reference proteome</keyword>
<evidence type="ECO:0000313" key="2">
    <source>
        <dbReference type="Proteomes" id="UP000015241"/>
    </source>
</evidence>
<sequence>MLPPSKLLLNCREVVDEVFSYVDSDDRPDAQSLRKQTLVNSALAGRELHEPAMDARWSHLEDLRPLIALVRINGICNDAMATAFLELQKKADASYTERFRHHASRIRHVNALNAGLLSSAAWLVLSNDNLGKSLLPRLRSAGVLVDKTFGASIKLLVPRLLCELRLLAPHTKYMPWTQEFTCMLADSEKLSAKGSAVTDKMVDHIREASPRLMSLVVDTGGELACLCKLSGFVYLEKICISTFLPLLPSRAIQYFPSLRELQVQMFGVLALRDMMKPIIYPRLHTIRLHVSDRNRTTDDWFDIVYSIVKSALGDQLRAFDISAETCIVFSDTAPPALLQILDILIPLMTVPTLEELPPRLAAPTDAESLRVGPNVFAASGARFQAPTCPTLAGLISAINGRGCGPQRLALQAVVITRVPDCHYSRSDKIPTHLELDLAITDVALSVAKLEDVLGHFFVSACKEHGGALVRGGERPV</sequence>
<evidence type="ECO:0000313" key="1">
    <source>
        <dbReference type="EMBL" id="EPS99519.1"/>
    </source>
</evidence>
<dbReference type="EMBL" id="KE504156">
    <property type="protein sequence ID" value="EPS99519.1"/>
    <property type="molecule type" value="Genomic_DNA"/>
</dbReference>
<dbReference type="HOGENOM" id="CLU_573682_0_0_1"/>
<gene>
    <name evidence="1" type="ORF">FOMPIDRAFT_82691</name>
</gene>
<proteinExistence type="predicted"/>
<dbReference type="AlphaFoldDB" id="S8FMI3"/>
<accession>S8FMI3</accession>
<protein>
    <submittedName>
        <fullName evidence="1">Uncharacterized protein</fullName>
    </submittedName>
</protein>
<organism evidence="1 2">
    <name type="scientific">Fomitopsis schrenkii</name>
    <name type="common">Brown rot fungus</name>
    <dbReference type="NCBI Taxonomy" id="2126942"/>
    <lineage>
        <taxon>Eukaryota</taxon>
        <taxon>Fungi</taxon>
        <taxon>Dikarya</taxon>
        <taxon>Basidiomycota</taxon>
        <taxon>Agaricomycotina</taxon>
        <taxon>Agaricomycetes</taxon>
        <taxon>Polyporales</taxon>
        <taxon>Fomitopsis</taxon>
    </lineage>
</organism>
<reference evidence="1 2" key="1">
    <citation type="journal article" date="2012" name="Science">
        <title>The Paleozoic origin of enzymatic lignin decomposition reconstructed from 31 fungal genomes.</title>
        <authorList>
            <person name="Floudas D."/>
            <person name="Binder M."/>
            <person name="Riley R."/>
            <person name="Barry K."/>
            <person name="Blanchette R.A."/>
            <person name="Henrissat B."/>
            <person name="Martinez A.T."/>
            <person name="Otillar R."/>
            <person name="Spatafora J.W."/>
            <person name="Yadav J.S."/>
            <person name="Aerts A."/>
            <person name="Benoit I."/>
            <person name="Boyd A."/>
            <person name="Carlson A."/>
            <person name="Copeland A."/>
            <person name="Coutinho P.M."/>
            <person name="de Vries R.P."/>
            <person name="Ferreira P."/>
            <person name="Findley K."/>
            <person name="Foster B."/>
            <person name="Gaskell J."/>
            <person name="Glotzer D."/>
            <person name="Gorecki P."/>
            <person name="Heitman J."/>
            <person name="Hesse C."/>
            <person name="Hori C."/>
            <person name="Igarashi K."/>
            <person name="Jurgens J.A."/>
            <person name="Kallen N."/>
            <person name="Kersten P."/>
            <person name="Kohler A."/>
            <person name="Kuees U."/>
            <person name="Kumar T.K.A."/>
            <person name="Kuo A."/>
            <person name="LaButti K."/>
            <person name="Larrondo L.F."/>
            <person name="Lindquist E."/>
            <person name="Ling A."/>
            <person name="Lombard V."/>
            <person name="Lucas S."/>
            <person name="Lundell T."/>
            <person name="Martin R."/>
            <person name="McLaughlin D.J."/>
            <person name="Morgenstern I."/>
            <person name="Morin E."/>
            <person name="Murat C."/>
            <person name="Nagy L.G."/>
            <person name="Nolan M."/>
            <person name="Ohm R.A."/>
            <person name="Patyshakuliyeva A."/>
            <person name="Rokas A."/>
            <person name="Ruiz-Duenas F.J."/>
            <person name="Sabat G."/>
            <person name="Salamov A."/>
            <person name="Samejima M."/>
            <person name="Schmutz J."/>
            <person name="Slot J.C."/>
            <person name="St John F."/>
            <person name="Stenlid J."/>
            <person name="Sun H."/>
            <person name="Sun S."/>
            <person name="Syed K."/>
            <person name="Tsang A."/>
            <person name="Wiebenga A."/>
            <person name="Young D."/>
            <person name="Pisabarro A."/>
            <person name="Eastwood D.C."/>
            <person name="Martin F."/>
            <person name="Cullen D."/>
            <person name="Grigoriev I.V."/>
            <person name="Hibbett D.S."/>
        </authorList>
    </citation>
    <scope>NUCLEOTIDE SEQUENCE</scope>
    <source>
        <strain evidence="2">FP-58527</strain>
    </source>
</reference>
<dbReference type="Proteomes" id="UP000015241">
    <property type="component" value="Unassembled WGS sequence"/>
</dbReference>